<gene>
    <name evidence="9" type="primary">buk</name>
    <name evidence="11" type="ORF">J2Z34_000765</name>
</gene>
<dbReference type="HAMAP" id="MF_00542">
    <property type="entry name" value="Butyrate_kinase"/>
    <property type="match status" value="1"/>
</dbReference>
<evidence type="ECO:0000313" key="12">
    <source>
        <dbReference type="Proteomes" id="UP001519271"/>
    </source>
</evidence>
<evidence type="ECO:0000256" key="1">
    <source>
        <dbReference type="ARBA" id="ARBA00004496"/>
    </source>
</evidence>
<evidence type="ECO:0000256" key="3">
    <source>
        <dbReference type="ARBA" id="ARBA00022490"/>
    </source>
</evidence>
<comment type="catalytic activity">
    <reaction evidence="8 9">
        <text>butanoate + ATP = butanoyl phosphate + ADP</text>
        <dbReference type="Rhea" id="RHEA:13585"/>
        <dbReference type="ChEBI" id="CHEBI:17968"/>
        <dbReference type="ChEBI" id="CHEBI:30616"/>
        <dbReference type="ChEBI" id="CHEBI:58079"/>
        <dbReference type="ChEBI" id="CHEBI:456216"/>
        <dbReference type="EC" id="2.7.2.7"/>
    </reaction>
</comment>
<evidence type="ECO:0000256" key="5">
    <source>
        <dbReference type="ARBA" id="ARBA00022741"/>
    </source>
</evidence>
<dbReference type="EC" id="2.7.2.7" evidence="9"/>
<dbReference type="PROSITE" id="PS01076">
    <property type="entry name" value="ACETATE_KINASE_2"/>
    <property type="match status" value="1"/>
</dbReference>
<dbReference type="PIRSF" id="PIRSF036458">
    <property type="entry name" value="Butyrate_kin"/>
    <property type="match status" value="1"/>
</dbReference>
<organism evidence="11 12">
    <name type="scientific">Youngiibacter multivorans</name>
    <dbReference type="NCBI Taxonomy" id="937251"/>
    <lineage>
        <taxon>Bacteria</taxon>
        <taxon>Bacillati</taxon>
        <taxon>Bacillota</taxon>
        <taxon>Clostridia</taxon>
        <taxon>Eubacteriales</taxon>
        <taxon>Clostridiaceae</taxon>
        <taxon>Youngiibacter</taxon>
    </lineage>
</organism>
<dbReference type="NCBIfam" id="NF002834">
    <property type="entry name" value="PRK03011.1-5"/>
    <property type="match status" value="1"/>
</dbReference>
<dbReference type="InterPro" id="IPR043129">
    <property type="entry name" value="ATPase_NBD"/>
</dbReference>
<dbReference type="Proteomes" id="UP001519271">
    <property type="component" value="Unassembled WGS sequence"/>
</dbReference>
<keyword evidence="3 9" id="KW-0963">Cytoplasm</keyword>
<accession>A0ABS4G182</accession>
<dbReference type="EMBL" id="JAGGKC010000004">
    <property type="protein sequence ID" value="MBP1918293.1"/>
    <property type="molecule type" value="Genomic_DNA"/>
</dbReference>
<sequence length="358" mass="39619">MSSMNPLMLVIMYGGTTTKVAIYSGDKDLYKETIRHSLDEMKSFKTVWEQYDVRKRDITGWVNSKGFRIDEFDTYVSCSGLVKPCEPGVYEIDEKMIEDFKTEKYGIHTSNPGCCLCYDLGKEFGKPVLTVDPTTDVNMMKIATYSGHPLIPRPNSYHVLNQKATAKFASEKLGKTYEQANIIVAHIGSGITVGAHHQGKVIDVNNGIESDGPFSPVRTGALPVGPLVDLCYSGKYTRQEVHNMLGVEGGLAAYLGTSDGIEIESRIQNRDEEARIAVEAMAYQVAKEIGARSVTLRGEVDAIAITGGLANWKRVVDLITDWVKHISPVYVYPGENELESLAAGALRYLRGEEELKKY</sequence>
<comment type="similarity">
    <text evidence="2 9 10">Belongs to the acetokinase family.</text>
</comment>
<evidence type="ECO:0000256" key="9">
    <source>
        <dbReference type="HAMAP-Rule" id="MF_00542"/>
    </source>
</evidence>
<evidence type="ECO:0000256" key="6">
    <source>
        <dbReference type="ARBA" id="ARBA00022777"/>
    </source>
</evidence>
<dbReference type="SUPFAM" id="SSF53067">
    <property type="entry name" value="Actin-like ATPase domain"/>
    <property type="match status" value="2"/>
</dbReference>
<evidence type="ECO:0000256" key="2">
    <source>
        <dbReference type="ARBA" id="ARBA00008748"/>
    </source>
</evidence>
<dbReference type="NCBIfam" id="TIGR02707">
    <property type="entry name" value="butyr_kinase"/>
    <property type="match status" value="1"/>
</dbReference>
<comment type="caution">
    <text evidence="11">The sequence shown here is derived from an EMBL/GenBank/DDBJ whole genome shotgun (WGS) entry which is preliminary data.</text>
</comment>
<keyword evidence="4 9" id="KW-0808">Transferase</keyword>
<evidence type="ECO:0000256" key="4">
    <source>
        <dbReference type="ARBA" id="ARBA00022679"/>
    </source>
</evidence>
<dbReference type="Pfam" id="PF00871">
    <property type="entry name" value="Acetate_kinase"/>
    <property type="match status" value="1"/>
</dbReference>
<dbReference type="GO" id="GO:0047761">
    <property type="term" value="F:butyrate kinase activity"/>
    <property type="evidence" value="ECO:0007669"/>
    <property type="project" value="UniProtKB-EC"/>
</dbReference>
<keyword evidence="7 9" id="KW-0067">ATP-binding</keyword>
<dbReference type="Gene3D" id="3.30.420.40">
    <property type="match status" value="2"/>
</dbReference>
<keyword evidence="5 9" id="KW-0547">Nucleotide-binding</keyword>
<reference evidence="11 12" key="1">
    <citation type="submission" date="2021-03" db="EMBL/GenBank/DDBJ databases">
        <title>Genomic Encyclopedia of Type Strains, Phase IV (KMG-IV): sequencing the most valuable type-strain genomes for metagenomic binning, comparative biology and taxonomic classification.</title>
        <authorList>
            <person name="Goeker M."/>
        </authorList>
    </citation>
    <scope>NUCLEOTIDE SEQUENCE [LARGE SCALE GENOMIC DNA]</scope>
    <source>
        <strain evidence="11 12">DSM 6139</strain>
    </source>
</reference>
<evidence type="ECO:0000256" key="7">
    <source>
        <dbReference type="ARBA" id="ARBA00022840"/>
    </source>
</evidence>
<evidence type="ECO:0000256" key="10">
    <source>
        <dbReference type="RuleBase" id="RU003835"/>
    </source>
</evidence>
<evidence type="ECO:0000313" key="11">
    <source>
        <dbReference type="EMBL" id="MBP1918293.1"/>
    </source>
</evidence>
<dbReference type="RefSeq" id="WP_209458532.1">
    <property type="nucleotide sequence ID" value="NZ_JAGGKC010000004.1"/>
</dbReference>
<name>A0ABS4G182_9CLOT</name>
<dbReference type="CDD" id="cd24011">
    <property type="entry name" value="ASKHA_NBD_BK"/>
    <property type="match status" value="1"/>
</dbReference>
<proteinExistence type="inferred from homology"/>
<dbReference type="PANTHER" id="PTHR21060">
    <property type="entry name" value="ACETATE KINASE"/>
    <property type="match status" value="1"/>
</dbReference>
<keyword evidence="12" id="KW-1185">Reference proteome</keyword>
<keyword evidence="6 9" id="KW-0418">Kinase</keyword>
<protein>
    <recommendedName>
        <fullName evidence="9">Probable butyrate kinase</fullName>
        <shortName evidence="9">BK</shortName>
        <ecNumber evidence="9">2.7.2.7</ecNumber>
    </recommendedName>
    <alternativeName>
        <fullName evidence="9">Branched-chain carboxylic acid kinase</fullName>
    </alternativeName>
</protein>
<comment type="subcellular location">
    <subcellularLocation>
        <location evidence="1 9">Cytoplasm</location>
    </subcellularLocation>
</comment>
<dbReference type="InterPro" id="IPR023865">
    <property type="entry name" value="Aliphatic_acid_kinase_CS"/>
</dbReference>
<dbReference type="PRINTS" id="PR00471">
    <property type="entry name" value="ACETATEKNASE"/>
</dbReference>
<dbReference type="InterPro" id="IPR011245">
    <property type="entry name" value="Butyrate_kin"/>
</dbReference>
<evidence type="ECO:0000256" key="8">
    <source>
        <dbReference type="ARBA" id="ARBA00048596"/>
    </source>
</evidence>
<dbReference type="PANTHER" id="PTHR21060:SF3">
    <property type="entry name" value="BUTYRATE KINASE 2-RELATED"/>
    <property type="match status" value="1"/>
</dbReference>
<dbReference type="InterPro" id="IPR000890">
    <property type="entry name" value="Aliphatic_acid_kin_short-chain"/>
</dbReference>